<dbReference type="Gene3D" id="3.30.160.60">
    <property type="entry name" value="Classic Zinc Finger"/>
    <property type="match status" value="1"/>
</dbReference>
<dbReference type="InterPro" id="IPR000315">
    <property type="entry name" value="Znf_B-box"/>
</dbReference>
<dbReference type="PANTHER" id="PTHR25462:SF296">
    <property type="entry name" value="MEIOTIC P26, ISOFORM F"/>
    <property type="match status" value="1"/>
</dbReference>
<dbReference type="SUPFAM" id="SSF57850">
    <property type="entry name" value="RING/U-box"/>
    <property type="match status" value="1"/>
</dbReference>
<accession>A0A9Q1BH99</accession>
<dbReference type="EMBL" id="JAIZAY010000018">
    <property type="protein sequence ID" value="KAJ8024677.1"/>
    <property type="molecule type" value="Genomic_DNA"/>
</dbReference>
<dbReference type="CDD" id="cd19756">
    <property type="entry name" value="Bbox2"/>
    <property type="match status" value="1"/>
</dbReference>
<gene>
    <name evidence="7" type="ORF">HOLleu_34649</name>
</gene>
<dbReference type="InterPro" id="IPR047153">
    <property type="entry name" value="TRIM45/56/19-like"/>
</dbReference>
<dbReference type="Pfam" id="PF13445">
    <property type="entry name" value="zf-RING_UBOX"/>
    <property type="match status" value="1"/>
</dbReference>
<evidence type="ECO:0000256" key="5">
    <source>
        <dbReference type="SAM" id="Coils"/>
    </source>
</evidence>
<dbReference type="CDD" id="cd16579">
    <property type="entry name" value="RING-HC_PML_C-V"/>
    <property type="match status" value="1"/>
</dbReference>
<dbReference type="InterPro" id="IPR027370">
    <property type="entry name" value="Znf-RING_euk"/>
</dbReference>
<keyword evidence="1" id="KW-0479">Metal-binding</keyword>
<dbReference type="InterPro" id="IPR013083">
    <property type="entry name" value="Znf_RING/FYVE/PHD"/>
</dbReference>
<evidence type="ECO:0000256" key="3">
    <source>
        <dbReference type="ARBA" id="ARBA00022833"/>
    </source>
</evidence>
<organism evidence="7 8">
    <name type="scientific">Holothuria leucospilota</name>
    <name type="common">Black long sea cucumber</name>
    <name type="synonym">Mertensiothuria leucospilota</name>
    <dbReference type="NCBI Taxonomy" id="206669"/>
    <lineage>
        <taxon>Eukaryota</taxon>
        <taxon>Metazoa</taxon>
        <taxon>Echinodermata</taxon>
        <taxon>Eleutherozoa</taxon>
        <taxon>Echinozoa</taxon>
        <taxon>Holothuroidea</taxon>
        <taxon>Aspidochirotacea</taxon>
        <taxon>Aspidochirotida</taxon>
        <taxon>Holothuriidae</taxon>
        <taxon>Holothuria</taxon>
    </lineage>
</organism>
<sequence>MASEGQLLDHLDEQFCQCSICLKPFTKPKLLPCLHRFCRDCLIPLFENLGPGDTFKCPMCREEVAVTENGVDDMRNDFLVSELTQVIQLQKGISGQSQVRKCESCTKELESAGFCSNCGGFLCQECLDFHHKLKVGLLKDHQPVIDLKDVISGKVKIGMEKLSQFTKAPRCQNHPENILRLSCVTCGGQQICIACTYEDHVEHRAESIKNIAGKHREDLRETLDDLKASVVNWENNSTKLREIRDKITTFVGNMTGHIEKETARKLEILQEESRDANTCLEERVTELKDKNASRRATLEKERDEKIKDIEEYYQREIEKYATETENDIEEEREQYRGELHCIESQRSKLSNHRDEMVHLLSKWQLHQLHSIEKMVPVLSNTQKRFDNIITTASSVLAVANDWSAIDTIPNLSSAFIAIKDNVMKTKTKMEHLESNISEVPQLSFTLDLEDAGRFERKSSLEYSVNVSHLSLESVESVTWMRSLEWLGISGGTKVKGFSTVIMVDLNGRSKFHKSFGYRANATPWRFIGDWDENSVATVCHNTIGTLDLTESTYNNIQISGPPLIYVCVDHHEKQLLTYQYKDSIVKVYDANLQFVKERKLPGKPNRVCMATYGDKLIVGCNREKKDAKVFVLDKEDLVLDTVVCHACEKVREDEYWWCKDLSCSTKGFLCVLWLLQKGNKQFVEIYGPSLSPVEVIQDELPSNAKSITLVEVDSSIKLVVASNGKFSIFKTW</sequence>
<dbReference type="GO" id="GO:0008270">
    <property type="term" value="F:zinc ion binding"/>
    <property type="evidence" value="ECO:0007669"/>
    <property type="project" value="UniProtKB-KW"/>
</dbReference>
<comment type="caution">
    <text evidence="7">The sequence shown here is derived from an EMBL/GenBank/DDBJ whole genome shotgun (WGS) entry which is preliminary data.</text>
</comment>
<keyword evidence="2 4" id="KW-0863">Zinc-finger</keyword>
<keyword evidence="8" id="KW-1185">Reference proteome</keyword>
<keyword evidence="5" id="KW-0175">Coiled coil</keyword>
<dbReference type="Proteomes" id="UP001152320">
    <property type="component" value="Chromosome 18"/>
</dbReference>
<evidence type="ECO:0000313" key="8">
    <source>
        <dbReference type="Proteomes" id="UP001152320"/>
    </source>
</evidence>
<dbReference type="Gene3D" id="3.30.40.10">
    <property type="entry name" value="Zinc/RING finger domain, C3HC4 (zinc finger)"/>
    <property type="match status" value="1"/>
</dbReference>
<dbReference type="SUPFAM" id="SSF69322">
    <property type="entry name" value="Tricorn protease domain 2"/>
    <property type="match status" value="1"/>
</dbReference>
<dbReference type="OrthoDB" id="252722at2759"/>
<feature type="coiled-coil region" evidence="5">
    <location>
        <begin position="270"/>
        <end position="345"/>
    </location>
</feature>
<dbReference type="AlphaFoldDB" id="A0A9Q1BH99"/>
<dbReference type="PANTHER" id="PTHR25462">
    <property type="entry name" value="BONUS, ISOFORM C-RELATED"/>
    <property type="match status" value="1"/>
</dbReference>
<reference evidence="7" key="1">
    <citation type="submission" date="2021-10" db="EMBL/GenBank/DDBJ databases">
        <title>Tropical sea cucumber genome reveals ecological adaptation and Cuvierian tubules defense mechanism.</title>
        <authorList>
            <person name="Chen T."/>
        </authorList>
    </citation>
    <scope>NUCLEOTIDE SEQUENCE</scope>
    <source>
        <strain evidence="7">Nanhai2018</strain>
        <tissue evidence="7">Muscle</tissue>
    </source>
</reference>
<dbReference type="SUPFAM" id="SSF57845">
    <property type="entry name" value="B-box zinc-binding domain"/>
    <property type="match status" value="1"/>
</dbReference>
<evidence type="ECO:0000313" key="7">
    <source>
        <dbReference type="EMBL" id="KAJ8024677.1"/>
    </source>
</evidence>
<dbReference type="PROSITE" id="PS50089">
    <property type="entry name" value="ZF_RING_2"/>
    <property type="match status" value="1"/>
</dbReference>
<keyword evidence="3" id="KW-0862">Zinc</keyword>
<protein>
    <submittedName>
        <fullName evidence="7">E3 ubiquitin-protein ligase TRIM56</fullName>
    </submittedName>
</protein>
<dbReference type="SMART" id="SM00184">
    <property type="entry name" value="RING"/>
    <property type="match status" value="1"/>
</dbReference>
<dbReference type="SMART" id="SM00336">
    <property type="entry name" value="BBOX"/>
    <property type="match status" value="2"/>
</dbReference>
<evidence type="ECO:0000256" key="1">
    <source>
        <dbReference type="ARBA" id="ARBA00022723"/>
    </source>
</evidence>
<dbReference type="PROSITE" id="PS00518">
    <property type="entry name" value="ZF_RING_1"/>
    <property type="match status" value="1"/>
</dbReference>
<dbReference type="InterPro" id="IPR017907">
    <property type="entry name" value="Znf_RING_CS"/>
</dbReference>
<proteinExistence type="predicted"/>
<feature type="domain" description="RING-type" evidence="6">
    <location>
        <begin position="18"/>
        <end position="61"/>
    </location>
</feature>
<evidence type="ECO:0000256" key="4">
    <source>
        <dbReference type="PROSITE-ProRule" id="PRU00175"/>
    </source>
</evidence>
<name>A0A9Q1BH99_HOLLE</name>
<dbReference type="InterPro" id="IPR001841">
    <property type="entry name" value="Znf_RING"/>
</dbReference>
<evidence type="ECO:0000256" key="2">
    <source>
        <dbReference type="ARBA" id="ARBA00022771"/>
    </source>
</evidence>
<dbReference type="GO" id="GO:0061630">
    <property type="term" value="F:ubiquitin protein ligase activity"/>
    <property type="evidence" value="ECO:0007669"/>
    <property type="project" value="TreeGrafter"/>
</dbReference>
<evidence type="ECO:0000259" key="6">
    <source>
        <dbReference type="PROSITE" id="PS50089"/>
    </source>
</evidence>